<keyword evidence="1" id="KW-0805">Transcription regulation</keyword>
<dbReference type="SUPFAM" id="SSF100950">
    <property type="entry name" value="NagB/RpiA/CoA transferase-like"/>
    <property type="match status" value="1"/>
</dbReference>
<sequence>MVIERESFILQKIYEKKRVKVNELAEALKVTPETIRKDLTEMEDKNLLKRVHGGAVALTYFKSMEPIYSKRSVEQIDAKQTIASEVAKDILPGETIIVDNGSTCYEFAKSIIGIPGLTVITPSVKVALLLSESATISVFLLGGWLRPTEPSTKGDVTLSTLKDFHVNKTILSSAGVSAEFGLTEYLEEDVVIKRQAMECAEKVIVIADHTKFDLAALITVVPIEEVDEIYVDSKVDDEKLAPIKDKGVLVIKAKDEDNDPQNMDKSKKE</sequence>
<dbReference type="PANTHER" id="PTHR30363:SF44">
    <property type="entry name" value="AGA OPERON TRANSCRIPTIONAL REPRESSOR-RELATED"/>
    <property type="match status" value="1"/>
</dbReference>
<proteinExistence type="predicted"/>
<organism evidence="5 6">
    <name type="scientific">Paratissierella segnis</name>
    <dbReference type="NCBI Taxonomy" id="2763679"/>
    <lineage>
        <taxon>Bacteria</taxon>
        <taxon>Bacillati</taxon>
        <taxon>Bacillota</taxon>
        <taxon>Tissierellia</taxon>
        <taxon>Tissierellales</taxon>
        <taxon>Tissierellaceae</taxon>
        <taxon>Paratissierella</taxon>
    </lineage>
</organism>
<reference evidence="5" key="1">
    <citation type="submission" date="2020-08" db="EMBL/GenBank/DDBJ databases">
        <title>Genome public.</title>
        <authorList>
            <person name="Liu C."/>
            <person name="Sun Q."/>
        </authorList>
    </citation>
    <scope>NUCLEOTIDE SEQUENCE</scope>
    <source>
        <strain evidence="5">BX21</strain>
    </source>
</reference>
<dbReference type="SMART" id="SM01134">
    <property type="entry name" value="DeoRC"/>
    <property type="match status" value="1"/>
</dbReference>
<dbReference type="InterPro" id="IPR037171">
    <property type="entry name" value="NagB/RpiA_transferase-like"/>
</dbReference>
<dbReference type="InterPro" id="IPR050313">
    <property type="entry name" value="Carb_Metab_HTH_regulators"/>
</dbReference>
<accession>A0A926IF10</accession>
<evidence type="ECO:0000313" key="5">
    <source>
        <dbReference type="EMBL" id="MBC8587982.1"/>
    </source>
</evidence>
<keyword evidence="2" id="KW-0238">DNA-binding</keyword>
<dbReference type="SMART" id="SM00420">
    <property type="entry name" value="HTH_DEOR"/>
    <property type="match status" value="1"/>
</dbReference>
<dbReference type="InterPro" id="IPR001034">
    <property type="entry name" value="DeoR_HTH"/>
</dbReference>
<protein>
    <submittedName>
        <fullName evidence="5">DeoR/GlpR transcriptional regulator</fullName>
    </submittedName>
</protein>
<dbReference type="PRINTS" id="PR00037">
    <property type="entry name" value="HTHLACR"/>
</dbReference>
<dbReference type="InterPro" id="IPR036388">
    <property type="entry name" value="WH-like_DNA-bd_sf"/>
</dbReference>
<comment type="caution">
    <text evidence="5">The sequence shown here is derived from an EMBL/GenBank/DDBJ whole genome shotgun (WGS) entry which is preliminary data.</text>
</comment>
<evidence type="ECO:0000313" key="6">
    <source>
        <dbReference type="Proteomes" id="UP000601171"/>
    </source>
</evidence>
<evidence type="ECO:0000256" key="1">
    <source>
        <dbReference type="ARBA" id="ARBA00023015"/>
    </source>
</evidence>
<dbReference type="SUPFAM" id="SSF46785">
    <property type="entry name" value="Winged helix' DNA-binding domain"/>
    <property type="match status" value="1"/>
</dbReference>
<dbReference type="EMBL" id="JACRTG010000018">
    <property type="protein sequence ID" value="MBC8587982.1"/>
    <property type="molecule type" value="Genomic_DNA"/>
</dbReference>
<dbReference type="GO" id="GO:0003677">
    <property type="term" value="F:DNA binding"/>
    <property type="evidence" value="ECO:0007669"/>
    <property type="project" value="UniProtKB-KW"/>
</dbReference>
<dbReference type="PANTHER" id="PTHR30363">
    <property type="entry name" value="HTH-TYPE TRANSCRIPTIONAL REGULATOR SRLR-RELATED"/>
    <property type="match status" value="1"/>
</dbReference>
<dbReference type="Proteomes" id="UP000601171">
    <property type="component" value="Unassembled WGS sequence"/>
</dbReference>
<dbReference type="PROSITE" id="PS51000">
    <property type="entry name" value="HTH_DEOR_2"/>
    <property type="match status" value="1"/>
</dbReference>
<dbReference type="Pfam" id="PF00455">
    <property type="entry name" value="DeoRC"/>
    <property type="match status" value="1"/>
</dbReference>
<dbReference type="InterPro" id="IPR036390">
    <property type="entry name" value="WH_DNA-bd_sf"/>
</dbReference>
<dbReference type="Gene3D" id="1.10.10.10">
    <property type="entry name" value="Winged helix-like DNA-binding domain superfamily/Winged helix DNA-binding domain"/>
    <property type="match status" value="1"/>
</dbReference>
<dbReference type="PROSITE" id="PS00894">
    <property type="entry name" value="HTH_DEOR_1"/>
    <property type="match status" value="1"/>
</dbReference>
<evidence type="ECO:0000256" key="2">
    <source>
        <dbReference type="ARBA" id="ARBA00023125"/>
    </source>
</evidence>
<dbReference type="Gene3D" id="3.40.50.1360">
    <property type="match status" value="1"/>
</dbReference>
<feature type="domain" description="HTH deoR-type" evidence="4">
    <location>
        <begin position="2"/>
        <end position="57"/>
    </location>
</feature>
<dbReference type="AlphaFoldDB" id="A0A926IF10"/>
<dbReference type="Pfam" id="PF08220">
    <property type="entry name" value="HTH_DeoR"/>
    <property type="match status" value="1"/>
</dbReference>
<dbReference type="InterPro" id="IPR014036">
    <property type="entry name" value="DeoR-like_C"/>
</dbReference>
<dbReference type="InterPro" id="IPR018356">
    <property type="entry name" value="Tscrpt_reg_HTH_DeoR_CS"/>
</dbReference>
<evidence type="ECO:0000259" key="4">
    <source>
        <dbReference type="PROSITE" id="PS51000"/>
    </source>
</evidence>
<gene>
    <name evidence="5" type="ORF">H8707_07000</name>
</gene>
<keyword evidence="3" id="KW-0804">Transcription</keyword>
<evidence type="ECO:0000256" key="3">
    <source>
        <dbReference type="ARBA" id="ARBA00023163"/>
    </source>
</evidence>
<keyword evidence="6" id="KW-1185">Reference proteome</keyword>
<dbReference type="GO" id="GO:0003700">
    <property type="term" value="F:DNA-binding transcription factor activity"/>
    <property type="evidence" value="ECO:0007669"/>
    <property type="project" value="InterPro"/>
</dbReference>
<name>A0A926IF10_9FIRM</name>